<evidence type="ECO:0000256" key="2">
    <source>
        <dbReference type="ARBA" id="ARBA00004117"/>
    </source>
</evidence>
<evidence type="ECO:0000313" key="7">
    <source>
        <dbReference type="EMBL" id="QAB15591.1"/>
    </source>
</evidence>
<evidence type="ECO:0000256" key="6">
    <source>
        <dbReference type="HAMAP-Rule" id="MF_00416"/>
    </source>
</evidence>
<evidence type="ECO:0000313" key="8">
    <source>
        <dbReference type="Proteomes" id="UP000285478"/>
    </source>
</evidence>
<comment type="subunit">
    <text evidence="6">The basal body constitutes a major portion of the flagellar organelle and consists of four rings (L,P,S, and M) mounted on a central rod.</text>
</comment>
<dbReference type="Pfam" id="PF02119">
    <property type="entry name" value="FlgI"/>
    <property type="match status" value="1"/>
</dbReference>
<protein>
    <recommendedName>
        <fullName evidence="6">Flagellar P-ring protein</fullName>
    </recommendedName>
    <alternativeName>
        <fullName evidence="6">Basal body P-ring protein</fullName>
    </alternativeName>
</protein>
<dbReference type="RefSeq" id="WP_029938353.1">
    <property type="nucleotide sequence ID" value="NZ_CP035033.1"/>
</dbReference>
<dbReference type="GO" id="GO:0071973">
    <property type="term" value="P:bacterial-type flagellum-dependent cell motility"/>
    <property type="evidence" value="ECO:0007669"/>
    <property type="project" value="InterPro"/>
</dbReference>
<comment type="function">
    <text evidence="1 6">Assembles around the rod to form the L-ring and probably protects the motor/basal body from shearing forces during rotation.</text>
</comment>
<dbReference type="GO" id="GO:0009428">
    <property type="term" value="C:bacterial-type flagellum basal body, distal rod, P ring"/>
    <property type="evidence" value="ECO:0007669"/>
    <property type="project" value="InterPro"/>
</dbReference>
<keyword evidence="8" id="KW-1185">Reference proteome</keyword>
<dbReference type="Proteomes" id="UP000285478">
    <property type="component" value="Chromosome"/>
</dbReference>
<comment type="similarity">
    <text evidence="3 6">Belongs to the FlgI family.</text>
</comment>
<evidence type="ECO:0000256" key="5">
    <source>
        <dbReference type="ARBA" id="ARBA00023143"/>
    </source>
</evidence>
<keyword evidence="7" id="KW-0966">Cell projection</keyword>
<dbReference type="PANTHER" id="PTHR30381">
    <property type="entry name" value="FLAGELLAR P-RING PERIPLASMIC PROTEIN FLGI"/>
    <property type="match status" value="1"/>
</dbReference>
<dbReference type="PRINTS" id="PR01010">
    <property type="entry name" value="FLGPRINGFLGI"/>
</dbReference>
<organism evidence="7 8">
    <name type="scientific">Hydrogenovibrio thermophilus</name>
    <dbReference type="NCBI Taxonomy" id="265883"/>
    <lineage>
        <taxon>Bacteria</taxon>
        <taxon>Pseudomonadati</taxon>
        <taxon>Pseudomonadota</taxon>
        <taxon>Gammaproteobacteria</taxon>
        <taxon>Thiotrichales</taxon>
        <taxon>Piscirickettsiaceae</taxon>
        <taxon>Hydrogenovibrio</taxon>
    </lineage>
</organism>
<keyword evidence="5 6" id="KW-0975">Bacterial flagellum</keyword>
<comment type="subcellular location">
    <subcellularLocation>
        <location evidence="2 6">Bacterial flagellum basal body</location>
    </subcellularLocation>
</comment>
<keyword evidence="4" id="KW-0732">Signal</keyword>
<keyword evidence="7" id="KW-0282">Flagellum</keyword>
<dbReference type="EMBL" id="CP035033">
    <property type="protein sequence ID" value="QAB15591.1"/>
    <property type="molecule type" value="Genomic_DNA"/>
</dbReference>
<dbReference type="GO" id="GO:0030288">
    <property type="term" value="C:outer membrane-bounded periplasmic space"/>
    <property type="evidence" value="ECO:0007669"/>
    <property type="project" value="InterPro"/>
</dbReference>
<dbReference type="KEGG" id="htr:EPV75_07875"/>
<dbReference type="InterPro" id="IPR001782">
    <property type="entry name" value="Flag_FlgI"/>
</dbReference>
<dbReference type="PANTHER" id="PTHR30381:SF0">
    <property type="entry name" value="FLAGELLAR P-RING PROTEIN"/>
    <property type="match status" value="1"/>
</dbReference>
<sequence length="366" mass="37954">MFTRRNVILMAVLLVWSAVSYAERVKDLANVAGVRSNQLIGYGLVVGLNGTGDKTDYADQSLLSMLNKFGINLPPGTKTNSKNVAAVAVHADLPAFSKPGQRIDVTVSSLGNAKSLRGGTLLLTPLKGVDGNVYALAQGNLIVGGLDASGADGSRITVNVPSVGRVPGGASVEKTVNSGFDLGNTITLNLKNADFTTASNLVKAINEKLGDGTAYALDGESVEVMAPRIPNQRVAFLSIVENIEVQPGAEAARVIINSRTGTVVIGNNVRVSAAAVTHGNLVVKVSEFNNVSQPNPFAGGDTVVTPESEISVQNEGKGRMFKFPKGVTLDDIVQAVNKVGAAPGDLVAILEALKQSGALQADLMVI</sequence>
<evidence type="ECO:0000256" key="1">
    <source>
        <dbReference type="ARBA" id="ARBA00002591"/>
    </source>
</evidence>
<reference evidence="7 8" key="1">
    <citation type="journal article" date="2018" name="Environ. Microbiol.">
        <title>Genomes of ubiquitous marine and hypersaline Hydrogenovibrio, Thiomicrorhabdus and Thiomicrospira spp. encode a diversity of mechanisms to sustain chemolithoautotrophy in heterogeneous environments.</title>
        <authorList>
            <person name="Scott K.M."/>
            <person name="Williams J."/>
            <person name="Porter C.M.B."/>
            <person name="Russel S."/>
            <person name="Harmer T.L."/>
            <person name="Paul J.H."/>
            <person name="Antonen K.M."/>
            <person name="Bridges M.K."/>
            <person name="Camper G.J."/>
            <person name="Campla C.K."/>
            <person name="Casella L.G."/>
            <person name="Chase E."/>
            <person name="Conrad J.W."/>
            <person name="Cruz M.C."/>
            <person name="Dunlap D.S."/>
            <person name="Duran L."/>
            <person name="Fahsbender E.M."/>
            <person name="Goldsmith D.B."/>
            <person name="Keeley R.F."/>
            <person name="Kondoff M.R."/>
            <person name="Kussy B.I."/>
            <person name="Lane M.K."/>
            <person name="Lawler S."/>
            <person name="Leigh B.A."/>
            <person name="Lewis C."/>
            <person name="Lostal L.M."/>
            <person name="Marking D."/>
            <person name="Mancera P.A."/>
            <person name="McClenthan E.C."/>
            <person name="McIntyre E.A."/>
            <person name="Mine J.A."/>
            <person name="Modi S."/>
            <person name="Moore B.D."/>
            <person name="Morgan W.A."/>
            <person name="Nelson K.M."/>
            <person name="Nguyen K.N."/>
            <person name="Ogburn N."/>
            <person name="Parrino D.G."/>
            <person name="Pedapudi A.D."/>
            <person name="Pelham R.P."/>
            <person name="Preece A.M."/>
            <person name="Rampersad E.A."/>
            <person name="Richardson J.C."/>
            <person name="Rodgers C.M."/>
            <person name="Schaffer B.L."/>
            <person name="Sheridan N.E."/>
            <person name="Solone M.R."/>
            <person name="Staley Z.R."/>
            <person name="Tabuchi M."/>
            <person name="Waide R.J."/>
            <person name="Wanjugi P.W."/>
            <person name="Young S."/>
            <person name="Clum A."/>
            <person name="Daum C."/>
            <person name="Huntemann M."/>
            <person name="Ivanova N."/>
            <person name="Kyrpides N."/>
            <person name="Mikhailova N."/>
            <person name="Palaniappan K."/>
            <person name="Pillay M."/>
            <person name="Reddy T.B.K."/>
            <person name="Shapiro N."/>
            <person name="Stamatis D."/>
            <person name="Varghese N."/>
            <person name="Woyke T."/>
            <person name="Boden R."/>
            <person name="Freyermuth S.K."/>
            <person name="Kerfeld C.A."/>
        </authorList>
    </citation>
    <scope>NUCLEOTIDE SEQUENCE [LARGE SCALE GENOMIC DNA]</scope>
    <source>
        <strain evidence="7 8">JR-2</strain>
    </source>
</reference>
<dbReference type="HAMAP" id="MF_00416">
    <property type="entry name" value="FlgI"/>
    <property type="match status" value="1"/>
</dbReference>
<proteinExistence type="inferred from homology"/>
<gene>
    <name evidence="6 7" type="primary">flgI</name>
    <name evidence="7" type="ORF">EPV75_07875</name>
</gene>
<evidence type="ECO:0000256" key="4">
    <source>
        <dbReference type="ARBA" id="ARBA00022729"/>
    </source>
</evidence>
<evidence type="ECO:0000256" key="3">
    <source>
        <dbReference type="ARBA" id="ARBA00008994"/>
    </source>
</evidence>
<dbReference type="AlphaFoldDB" id="A0A410H3W3"/>
<keyword evidence="7" id="KW-0969">Cilium</keyword>
<name>A0A410H3W3_9GAMM</name>
<dbReference type="GO" id="GO:0005198">
    <property type="term" value="F:structural molecule activity"/>
    <property type="evidence" value="ECO:0007669"/>
    <property type="project" value="InterPro"/>
</dbReference>
<dbReference type="NCBIfam" id="NF003676">
    <property type="entry name" value="PRK05303.1"/>
    <property type="match status" value="1"/>
</dbReference>
<accession>A0A410H3W3</accession>